<evidence type="ECO:0000313" key="4">
    <source>
        <dbReference type="EMBL" id="AGM26158.1"/>
    </source>
</evidence>
<dbReference type="InterPro" id="IPR002347">
    <property type="entry name" value="SDR_fam"/>
</dbReference>
<evidence type="ECO:0000313" key="5">
    <source>
        <dbReference type="Proteomes" id="UP000013963"/>
    </source>
</evidence>
<dbReference type="eggNOG" id="COG4221">
    <property type="taxonomic scope" value="Bacteria"/>
</dbReference>
<name>R4U6E8_9MOLU</name>
<dbReference type="Proteomes" id="UP000013963">
    <property type="component" value="Chromosome"/>
</dbReference>
<dbReference type="InterPro" id="IPR036291">
    <property type="entry name" value="NAD(P)-bd_dom_sf"/>
</dbReference>
<protein>
    <submittedName>
        <fullName evidence="4">Short-chain dehydrogenase/reductase SDR</fullName>
    </submittedName>
</protein>
<dbReference type="PANTHER" id="PTHR43115:SF4">
    <property type="entry name" value="DEHYDROGENASE_REDUCTASE SDR FAMILY MEMBER 11"/>
    <property type="match status" value="1"/>
</dbReference>
<reference evidence="4 5" key="1">
    <citation type="journal article" date="2013" name="Genome Biol. Evol.">
        <title>Complete genomes of two dipteran-associated spiroplasmas provided insights into the origin, dynamics, and impacts of viral invasion in spiroplasma.</title>
        <authorList>
            <person name="Ku C."/>
            <person name="Lo W.S."/>
            <person name="Chen L.L."/>
            <person name="Kuo C.H."/>
        </authorList>
    </citation>
    <scope>NUCLEOTIDE SEQUENCE [LARGE SCALE GENOMIC DNA]</scope>
    <source>
        <strain evidence="4">EA-1</strain>
    </source>
</reference>
<keyword evidence="5" id="KW-1185">Reference proteome</keyword>
<dbReference type="FunFam" id="3.40.50.720:FF:000047">
    <property type="entry name" value="NADP-dependent L-serine/L-allo-threonine dehydrogenase"/>
    <property type="match status" value="1"/>
</dbReference>
<dbReference type="AlphaFoldDB" id="R4U6E8"/>
<proteinExistence type="inferred from homology"/>
<organism evidence="4 5">
    <name type="scientific">Spiroplasma syrphidicola EA-1</name>
    <dbReference type="NCBI Taxonomy" id="1276229"/>
    <lineage>
        <taxon>Bacteria</taxon>
        <taxon>Bacillati</taxon>
        <taxon>Mycoplasmatota</taxon>
        <taxon>Mollicutes</taxon>
        <taxon>Entomoplasmatales</taxon>
        <taxon>Spiroplasmataceae</taxon>
        <taxon>Spiroplasma</taxon>
    </lineage>
</organism>
<dbReference type="PRINTS" id="PR00081">
    <property type="entry name" value="GDHRDH"/>
</dbReference>
<dbReference type="Pfam" id="PF00106">
    <property type="entry name" value="adh_short"/>
    <property type="match status" value="1"/>
</dbReference>
<dbReference type="KEGG" id="ssyr:SSYRP_v1c05680"/>
<keyword evidence="2" id="KW-0560">Oxidoreductase</keyword>
<evidence type="ECO:0000256" key="2">
    <source>
        <dbReference type="ARBA" id="ARBA00023002"/>
    </source>
</evidence>
<dbReference type="PANTHER" id="PTHR43115">
    <property type="entry name" value="DEHYDROGENASE/REDUCTASE SDR FAMILY MEMBER 11"/>
    <property type="match status" value="1"/>
</dbReference>
<dbReference type="PRINTS" id="PR00080">
    <property type="entry name" value="SDRFAMILY"/>
</dbReference>
<dbReference type="SUPFAM" id="SSF51735">
    <property type="entry name" value="NAD(P)-binding Rossmann-fold domains"/>
    <property type="match status" value="1"/>
</dbReference>
<accession>R4U6E8</accession>
<comment type="similarity">
    <text evidence="1 3">Belongs to the short-chain dehydrogenases/reductases (SDR) family.</text>
</comment>
<evidence type="ECO:0000256" key="3">
    <source>
        <dbReference type="RuleBase" id="RU000363"/>
    </source>
</evidence>
<dbReference type="RefSeq" id="WP_016340804.1">
    <property type="nucleotide sequence ID" value="NC_021284.1"/>
</dbReference>
<dbReference type="PROSITE" id="PS00061">
    <property type="entry name" value="ADH_SHORT"/>
    <property type="match status" value="1"/>
</dbReference>
<dbReference type="OrthoDB" id="9775296at2"/>
<dbReference type="InterPro" id="IPR020904">
    <property type="entry name" value="Sc_DH/Rdtase_CS"/>
</dbReference>
<sequence length="240" mass="26114">MKKPLVIITGASSGIGKAAAIAFSKEGYPLLLIARRKELLEQLQLPEAICAQVDVTDFESLNNAIKAAEAQYGPADLLINNAGIMPLDKIYDQPLTDQYNLIDINIKGVLNGIHAVVNGMKERCHGTIINVSSVAGRYTFANHSVYCGTKYAVHAISEEIRKELGQFNVRVSVLAPAIVDTNLLTSVKNANILASYQATKKEIDNGLKPEDLAAMMLYVYQLPQRIAIKELVTSATNQLC</sequence>
<dbReference type="HOGENOM" id="CLU_010194_2_10_14"/>
<dbReference type="PATRIC" id="fig|1276229.3.peg.563"/>
<dbReference type="GO" id="GO:0016616">
    <property type="term" value="F:oxidoreductase activity, acting on the CH-OH group of donors, NAD or NADP as acceptor"/>
    <property type="evidence" value="ECO:0007669"/>
    <property type="project" value="UniProtKB-ARBA"/>
</dbReference>
<gene>
    <name evidence="4" type="ORF">SSYRP_v1c05680</name>
</gene>
<dbReference type="Gene3D" id="3.40.50.720">
    <property type="entry name" value="NAD(P)-binding Rossmann-like Domain"/>
    <property type="match status" value="1"/>
</dbReference>
<evidence type="ECO:0000256" key="1">
    <source>
        <dbReference type="ARBA" id="ARBA00006484"/>
    </source>
</evidence>
<dbReference type="EMBL" id="CP005078">
    <property type="protein sequence ID" value="AGM26158.1"/>
    <property type="molecule type" value="Genomic_DNA"/>
</dbReference>